<dbReference type="InterPro" id="IPR008259">
    <property type="entry name" value="FMN_hydac_DH_AS"/>
</dbReference>
<dbReference type="Gene3D" id="3.20.20.80">
    <property type="entry name" value="Glycosidases"/>
    <property type="match status" value="1"/>
</dbReference>
<dbReference type="GO" id="GO:0050665">
    <property type="term" value="P:hydrogen peroxide biosynthetic process"/>
    <property type="evidence" value="ECO:0007669"/>
    <property type="project" value="UniProtKB-ARBA"/>
</dbReference>
<evidence type="ECO:0000313" key="16">
    <source>
        <dbReference type="EMBL" id="THF99614.1"/>
    </source>
</evidence>
<protein>
    <recommendedName>
        <fullName evidence="4">(S)-2-hydroxy-acid oxidase</fullName>
        <ecNumber evidence="4">1.1.3.15</ecNumber>
    </recommendedName>
</protein>
<evidence type="ECO:0000313" key="17">
    <source>
        <dbReference type="Proteomes" id="UP000306102"/>
    </source>
</evidence>
<dbReference type="InterPro" id="IPR000262">
    <property type="entry name" value="FMN-dep_DH"/>
</dbReference>
<evidence type="ECO:0000256" key="14">
    <source>
        <dbReference type="ARBA" id="ARBA00051933"/>
    </source>
</evidence>
<evidence type="ECO:0000256" key="12">
    <source>
        <dbReference type="ARBA" id="ARBA00029327"/>
    </source>
</evidence>
<dbReference type="FunFam" id="3.20.20.70:FF:000204">
    <property type="entry name" value="Peroxisomal (S)-2-hydroxy-acid oxidase GLO4"/>
    <property type="match status" value="1"/>
</dbReference>
<comment type="cofactor">
    <cofactor evidence="1">
        <name>FMN</name>
        <dbReference type="ChEBI" id="CHEBI:58210"/>
    </cofactor>
</comment>
<name>A0A4S4DAU7_CAMSN</name>
<comment type="subcellular location">
    <subcellularLocation>
        <location evidence="2">Peroxisome</location>
    </subcellularLocation>
</comment>
<keyword evidence="7" id="KW-0288">FMN</keyword>
<evidence type="ECO:0000256" key="4">
    <source>
        <dbReference type="ARBA" id="ARBA00013087"/>
    </source>
</evidence>
<evidence type="ECO:0000256" key="11">
    <source>
        <dbReference type="ARBA" id="ARBA00029325"/>
    </source>
</evidence>
<dbReference type="EMBL" id="SDRB02011907">
    <property type="protein sequence ID" value="THF99614.1"/>
    <property type="molecule type" value="Genomic_DNA"/>
</dbReference>
<dbReference type="GO" id="GO:0009854">
    <property type="term" value="P:oxidative photosynthetic carbon pathway"/>
    <property type="evidence" value="ECO:0007669"/>
    <property type="project" value="UniProtKB-KW"/>
</dbReference>
<comment type="similarity">
    <text evidence="10">Belongs to the FMN-dependent alpha-hydroxy acid dehydrogenase family.</text>
</comment>
<evidence type="ECO:0000256" key="10">
    <source>
        <dbReference type="ARBA" id="ARBA00024042"/>
    </source>
</evidence>
<keyword evidence="9" id="KW-0576">Peroxisome</keyword>
<dbReference type="InterPro" id="IPR012133">
    <property type="entry name" value="Alpha-hydoxy_acid_DH_FMN"/>
</dbReference>
<comment type="catalytic activity">
    <reaction evidence="13">
        <text>glycolate + O2 = glyoxylate + H2O2</text>
        <dbReference type="Rhea" id="RHEA:25311"/>
        <dbReference type="ChEBI" id="CHEBI:15379"/>
        <dbReference type="ChEBI" id="CHEBI:16240"/>
        <dbReference type="ChEBI" id="CHEBI:29805"/>
        <dbReference type="ChEBI" id="CHEBI:36655"/>
        <dbReference type="EC" id="1.1.3.15"/>
    </reaction>
    <physiologicalReaction direction="left-to-right" evidence="13">
        <dbReference type="Rhea" id="RHEA:25312"/>
    </physiologicalReaction>
</comment>
<evidence type="ECO:0000256" key="8">
    <source>
        <dbReference type="ARBA" id="ARBA00023002"/>
    </source>
</evidence>
<dbReference type="EC" id="1.1.3.15" evidence="4"/>
<evidence type="ECO:0000256" key="9">
    <source>
        <dbReference type="ARBA" id="ARBA00023140"/>
    </source>
</evidence>
<feature type="domain" description="FMN hydroxy acid dehydrogenase" evidence="15">
    <location>
        <begin position="1"/>
        <end position="405"/>
    </location>
</feature>
<dbReference type="PANTHER" id="PTHR10578:SF107">
    <property type="entry name" value="2-HYDROXYACID OXIDASE 1"/>
    <property type="match status" value="1"/>
</dbReference>
<dbReference type="SUPFAM" id="SSF51445">
    <property type="entry name" value="(Trans)glycosidases"/>
    <property type="match status" value="1"/>
</dbReference>
<evidence type="ECO:0000256" key="2">
    <source>
        <dbReference type="ARBA" id="ARBA00004275"/>
    </source>
</evidence>
<keyword evidence="17" id="KW-1185">Reference proteome</keyword>
<keyword evidence="5" id="KW-0323">Glycolate pathway</keyword>
<dbReference type="InterPro" id="IPR037396">
    <property type="entry name" value="FMN_HAD"/>
</dbReference>
<dbReference type="Proteomes" id="UP000306102">
    <property type="component" value="Unassembled WGS sequence"/>
</dbReference>
<evidence type="ECO:0000259" key="15">
    <source>
        <dbReference type="PROSITE" id="PS51349"/>
    </source>
</evidence>
<accession>A0A4S4DAU7</accession>
<dbReference type="GO" id="GO:0003973">
    <property type="term" value="F:(S)-2-hydroxy-acid oxidase activity"/>
    <property type="evidence" value="ECO:0007669"/>
    <property type="project" value="UniProtKB-EC"/>
</dbReference>
<dbReference type="InterPro" id="IPR013785">
    <property type="entry name" value="Aldolase_TIM"/>
</dbReference>
<dbReference type="SUPFAM" id="SSF51395">
    <property type="entry name" value="FMN-linked oxidoreductases"/>
    <property type="match status" value="2"/>
</dbReference>
<evidence type="ECO:0000256" key="7">
    <source>
        <dbReference type="ARBA" id="ARBA00022643"/>
    </source>
</evidence>
<proteinExistence type="inferred from homology"/>
<dbReference type="GO" id="GO:0010181">
    <property type="term" value="F:FMN binding"/>
    <property type="evidence" value="ECO:0007669"/>
    <property type="project" value="InterPro"/>
</dbReference>
<dbReference type="PROSITE" id="PS51349">
    <property type="entry name" value="FMN_HYDROXY_ACID_DH_2"/>
    <property type="match status" value="1"/>
</dbReference>
<gene>
    <name evidence="16" type="ORF">TEA_004059</name>
</gene>
<dbReference type="CDD" id="cd02809">
    <property type="entry name" value="alpha_hydroxyacid_oxid_FMN"/>
    <property type="match status" value="1"/>
</dbReference>
<evidence type="ECO:0000256" key="3">
    <source>
        <dbReference type="ARBA" id="ARBA00004923"/>
    </source>
</evidence>
<evidence type="ECO:0000256" key="1">
    <source>
        <dbReference type="ARBA" id="ARBA00001917"/>
    </source>
</evidence>
<dbReference type="Gene3D" id="3.20.20.70">
    <property type="entry name" value="Aldolase class I"/>
    <property type="match status" value="2"/>
</dbReference>
<keyword evidence="8" id="KW-0560">Oxidoreductase</keyword>
<comment type="catalytic activity">
    <reaction evidence="14">
        <text>2-hydroxyhexanoate + O2 = 2-oxohexanoate + H2O2</text>
        <dbReference type="Rhea" id="RHEA:69372"/>
        <dbReference type="ChEBI" id="CHEBI:15379"/>
        <dbReference type="ChEBI" id="CHEBI:16240"/>
        <dbReference type="ChEBI" id="CHEBI:35177"/>
        <dbReference type="ChEBI" id="CHEBI:133738"/>
    </reaction>
    <physiologicalReaction direction="left-to-right" evidence="14">
        <dbReference type="Rhea" id="RHEA:69373"/>
    </physiologicalReaction>
</comment>
<comment type="caution">
    <text evidence="16">The sequence shown here is derived from an EMBL/GenBank/DDBJ whole genome shotgun (WGS) entry which is preliminary data.</text>
</comment>
<dbReference type="PROSITE" id="PS00557">
    <property type="entry name" value="FMN_HYDROXY_ACID_DH_1"/>
    <property type="match status" value="1"/>
</dbReference>
<dbReference type="Pfam" id="PF01070">
    <property type="entry name" value="FMN_dh"/>
    <property type="match status" value="1"/>
</dbReference>
<dbReference type="GO" id="GO:0005777">
    <property type="term" value="C:peroxisome"/>
    <property type="evidence" value="ECO:0007669"/>
    <property type="project" value="UniProtKB-SubCell"/>
</dbReference>
<keyword evidence="6" id="KW-0285">Flavoprotein</keyword>
<dbReference type="STRING" id="542762.A0A4S4DAU7"/>
<dbReference type="GO" id="GO:0042742">
    <property type="term" value="P:defense response to bacterium"/>
    <property type="evidence" value="ECO:0007669"/>
    <property type="project" value="UniProtKB-ARBA"/>
</dbReference>
<dbReference type="AlphaFoldDB" id="A0A4S4DAU7"/>
<organism evidence="16 17">
    <name type="scientific">Camellia sinensis var. sinensis</name>
    <name type="common">China tea</name>
    <dbReference type="NCBI Taxonomy" id="542762"/>
    <lineage>
        <taxon>Eukaryota</taxon>
        <taxon>Viridiplantae</taxon>
        <taxon>Streptophyta</taxon>
        <taxon>Embryophyta</taxon>
        <taxon>Tracheophyta</taxon>
        <taxon>Spermatophyta</taxon>
        <taxon>Magnoliopsida</taxon>
        <taxon>eudicotyledons</taxon>
        <taxon>Gunneridae</taxon>
        <taxon>Pentapetalae</taxon>
        <taxon>asterids</taxon>
        <taxon>Ericales</taxon>
        <taxon>Theaceae</taxon>
        <taxon>Camellia</taxon>
    </lineage>
</organism>
<evidence type="ECO:0000256" key="13">
    <source>
        <dbReference type="ARBA" id="ARBA00036241"/>
    </source>
</evidence>
<reference evidence="16 17" key="1">
    <citation type="journal article" date="2018" name="Proc. Natl. Acad. Sci. U.S.A.">
        <title>Draft genome sequence of Camellia sinensis var. sinensis provides insights into the evolution of the tea genome and tea quality.</title>
        <authorList>
            <person name="Wei C."/>
            <person name="Yang H."/>
            <person name="Wang S."/>
            <person name="Zhao J."/>
            <person name="Liu C."/>
            <person name="Gao L."/>
            <person name="Xia E."/>
            <person name="Lu Y."/>
            <person name="Tai Y."/>
            <person name="She G."/>
            <person name="Sun J."/>
            <person name="Cao H."/>
            <person name="Tong W."/>
            <person name="Gao Q."/>
            <person name="Li Y."/>
            <person name="Deng W."/>
            <person name="Jiang X."/>
            <person name="Wang W."/>
            <person name="Chen Q."/>
            <person name="Zhang S."/>
            <person name="Li H."/>
            <person name="Wu J."/>
            <person name="Wang P."/>
            <person name="Li P."/>
            <person name="Shi C."/>
            <person name="Zheng F."/>
            <person name="Jian J."/>
            <person name="Huang B."/>
            <person name="Shan D."/>
            <person name="Shi M."/>
            <person name="Fang C."/>
            <person name="Yue Y."/>
            <person name="Li F."/>
            <person name="Li D."/>
            <person name="Wei S."/>
            <person name="Han B."/>
            <person name="Jiang C."/>
            <person name="Yin Y."/>
            <person name="Xia T."/>
            <person name="Zhang Z."/>
            <person name="Bennetzen J.L."/>
            <person name="Zhao S."/>
            <person name="Wan X."/>
        </authorList>
    </citation>
    <scope>NUCLEOTIDE SEQUENCE [LARGE SCALE GENOMIC DNA]</scope>
    <source>
        <strain evidence="17">cv. Shuchazao</strain>
        <tissue evidence="16">Leaf</tissue>
    </source>
</reference>
<comment type="catalytic activity">
    <reaction evidence="12">
        <text>2-hydroxyoctanoate + O2 = 2-oxooctanoate + H2O2</text>
        <dbReference type="Rhea" id="RHEA:67940"/>
        <dbReference type="ChEBI" id="CHEBI:15379"/>
        <dbReference type="ChEBI" id="CHEBI:16240"/>
        <dbReference type="ChEBI" id="CHEBI:133514"/>
        <dbReference type="ChEBI" id="CHEBI:176689"/>
    </reaction>
    <physiologicalReaction direction="left-to-right" evidence="12">
        <dbReference type="Rhea" id="RHEA:67941"/>
    </physiologicalReaction>
</comment>
<comment type="catalytic activity">
    <reaction evidence="11">
        <text>a (2S)-2-hydroxycarboxylate + O2 = a 2-oxocarboxylate + H2O2</text>
        <dbReference type="Rhea" id="RHEA:16789"/>
        <dbReference type="ChEBI" id="CHEBI:15379"/>
        <dbReference type="ChEBI" id="CHEBI:16240"/>
        <dbReference type="ChEBI" id="CHEBI:35179"/>
        <dbReference type="ChEBI" id="CHEBI:58123"/>
        <dbReference type="EC" id="1.1.3.15"/>
    </reaction>
    <physiologicalReaction direction="left-to-right" evidence="11">
        <dbReference type="Rhea" id="RHEA:16790"/>
    </physiologicalReaction>
</comment>
<comment type="pathway">
    <text evidence="3">Photosynthesis; photorespiration; glycine from 2-phosphoglycolate: step 2/3.</text>
</comment>
<evidence type="ECO:0000256" key="5">
    <source>
        <dbReference type="ARBA" id="ARBA00022594"/>
    </source>
</evidence>
<evidence type="ECO:0000256" key="6">
    <source>
        <dbReference type="ARBA" id="ARBA00022630"/>
    </source>
</evidence>
<dbReference type="PANTHER" id="PTHR10578">
    <property type="entry name" value="S -2-HYDROXY-ACID OXIDASE-RELATED"/>
    <property type="match status" value="1"/>
</dbReference>
<sequence>MDQITNVVEYEAIAKEKLPKMIYDYYASGAEDQWTLKENRNAFSRILFQPRILIDVTRIDMTTTVLGFKISMPIMIAPAAMQKMAHHEGEYATARAASAAGTIMTLSSWATTSVEEVASTGPGIRFFQLYSINFFGLSFRCTKRGNVVTQLVRRAERAGFKAIALTVDTPRLGRREADIKNRFNLPPHLSLKNFEGLDLGKVDKINDSGLTSYAASQVDQSLSWKDVKWLQTITHLPILVKGVLTAEDARLAVQAGAAGIIVSNHGARQLDYVPATIMALEEVVKAAQGRVPVFLDGGVRRGTDVFKALALGASGIFVVKAAQGRVPVFLDGGVRRGTDVFKALALGASGIFIGRPVLFALAADGEAGVRKVLQMLHDELELTMALSGCRSLKEITRDHIVTPWDAPLRIAPKFLLQGILHSALHNQYWRLIDPQGKPTGVMGWWPSRAVTFLENHDTGSTQTQNELATIGMCEAGMFSEIHKTELDSWEIVVG</sequence>
<dbReference type="InterPro" id="IPR017853">
    <property type="entry name" value="GH"/>
</dbReference>